<feature type="region of interest" description="Disordered" evidence="1">
    <location>
        <begin position="127"/>
        <end position="230"/>
    </location>
</feature>
<dbReference type="GeneID" id="100893181"/>
<dbReference type="AlphaFoldDB" id="A0A7M7GF81"/>
<keyword evidence="3" id="KW-1185">Reference proteome</keyword>
<dbReference type="RefSeq" id="XP_003723405.2">
    <property type="nucleotide sequence ID" value="XM_003723357.3"/>
</dbReference>
<protein>
    <submittedName>
        <fullName evidence="2">Uncharacterized protein</fullName>
    </submittedName>
</protein>
<evidence type="ECO:0000313" key="2">
    <source>
        <dbReference type="EnsemblMetazoa" id="XP_003723405"/>
    </source>
</evidence>
<sequence length="230" mass="25265">MGLVIGITACCCAYCAIKKKRKQNRRRLAEGQAASEENGLDDDADESMMREQGDDATDDELNADSPLQADGIEIGMNSDRPPPYQAVSVPMETVLEEIDEADDMNIGGSKHSSNKVKYNHLSDTAEVVETSKGVAPETSTSDGKENSHARTEEDAFIKEVIDKMSEIEEEGAFGEGSKKQSSKKYKYSPLKGPTSSERKRVKSGDSQKDHEEIKTSWSNDMYIDEPATDV</sequence>
<organism evidence="2 3">
    <name type="scientific">Strongylocentrotus purpuratus</name>
    <name type="common">Purple sea urchin</name>
    <dbReference type="NCBI Taxonomy" id="7668"/>
    <lineage>
        <taxon>Eukaryota</taxon>
        <taxon>Metazoa</taxon>
        <taxon>Echinodermata</taxon>
        <taxon>Eleutherozoa</taxon>
        <taxon>Echinozoa</taxon>
        <taxon>Echinoidea</taxon>
        <taxon>Euechinoidea</taxon>
        <taxon>Echinacea</taxon>
        <taxon>Camarodonta</taxon>
        <taxon>Echinidea</taxon>
        <taxon>Strongylocentrotidae</taxon>
        <taxon>Strongylocentrotus</taxon>
    </lineage>
</organism>
<evidence type="ECO:0000256" key="1">
    <source>
        <dbReference type="SAM" id="MobiDB-lite"/>
    </source>
</evidence>
<dbReference type="Proteomes" id="UP000007110">
    <property type="component" value="Unassembled WGS sequence"/>
</dbReference>
<dbReference type="KEGG" id="spu:100893181"/>
<dbReference type="InParanoid" id="A0A7M7GF81"/>
<reference evidence="2" key="2">
    <citation type="submission" date="2021-01" db="UniProtKB">
        <authorList>
            <consortium name="EnsemblMetazoa"/>
        </authorList>
    </citation>
    <scope>IDENTIFICATION</scope>
</reference>
<dbReference type="EnsemblMetazoa" id="XM_003723357">
    <property type="protein sequence ID" value="XP_003723405"/>
    <property type="gene ID" value="LOC100893181"/>
</dbReference>
<evidence type="ECO:0000313" key="3">
    <source>
        <dbReference type="Proteomes" id="UP000007110"/>
    </source>
</evidence>
<feature type="compositionally biased region" description="Basic and acidic residues" evidence="1">
    <location>
        <begin position="142"/>
        <end position="166"/>
    </location>
</feature>
<proteinExistence type="predicted"/>
<dbReference type="OMA" id="CCCAYCA"/>
<feature type="compositionally biased region" description="Basic and acidic residues" evidence="1">
    <location>
        <begin position="196"/>
        <end position="214"/>
    </location>
</feature>
<dbReference type="OrthoDB" id="10401879at2759"/>
<feature type="region of interest" description="Disordered" evidence="1">
    <location>
        <begin position="21"/>
        <end position="86"/>
    </location>
</feature>
<name>A0A7M7GF81_STRPU</name>
<reference evidence="3" key="1">
    <citation type="submission" date="2015-02" db="EMBL/GenBank/DDBJ databases">
        <title>Genome sequencing for Strongylocentrotus purpuratus.</title>
        <authorList>
            <person name="Murali S."/>
            <person name="Liu Y."/>
            <person name="Vee V."/>
            <person name="English A."/>
            <person name="Wang M."/>
            <person name="Skinner E."/>
            <person name="Han Y."/>
            <person name="Muzny D.M."/>
            <person name="Worley K.C."/>
            <person name="Gibbs R.A."/>
        </authorList>
    </citation>
    <scope>NUCLEOTIDE SEQUENCE</scope>
</reference>
<accession>A0A7M7GF81</accession>